<dbReference type="EMBL" id="FNAI01000003">
    <property type="protein sequence ID" value="SDE04550.1"/>
    <property type="molecule type" value="Genomic_DNA"/>
</dbReference>
<evidence type="ECO:0000313" key="2">
    <source>
        <dbReference type="EMBL" id="SDE04550.1"/>
    </source>
</evidence>
<feature type="chain" id="PRO_5011528843" evidence="1">
    <location>
        <begin position="22"/>
        <end position="173"/>
    </location>
</feature>
<accession>A0A1G6ZPR0</accession>
<keyword evidence="3" id="KW-1185">Reference proteome</keyword>
<evidence type="ECO:0000256" key="1">
    <source>
        <dbReference type="SAM" id="SignalP"/>
    </source>
</evidence>
<dbReference type="RefSeq" id="WP_091148607.1">
    <property type="nucleotide sequence ID" value="NZ_FNAI01000003.1"/>
</dbReference>
<keyword evidence="1" id="KW-0732">Signal</keyword>
<sequence>MKKTYYLLLFALMLSAATSKAQTSWITKNLDEKISVKFPSEPEKTTKNGIDIYTLRAKDSIGYSANVIDYNVVVHLDSAALAPVKDTQQFADQMKMGIASKKTNYTFGDIIIGKWNTYTTYNISATDNNNKNTLLMRMILIGSKMYSLSCRVPPNMVTKNNDVFLDSFRLLKK</sequence>
<gene>
    <name evidence="2" type="ORF">SAMN05216464_103447</name>
</gene>
<proteinExistence type="predicted"/>
<name>A0A1G6ZPR0_9SPHI</name>
<reference evidence="2 3" key="1">
    <citation type="submission" date="2016-10" db="EMBL/GenBank/DDBJ databases">
        <authorList>
            <person name="de Groot N.N."/>
        </authorList>
    </citation>
    <scope>NUCLEOTIDE SEQUENCE [LARGE SCALE GENOMIC DNA]</scope>
    <source>
        <strain evidence="2 3">47C3B</strain>
    </source>
</reference>
<dbReference type="OrthoDB" id="767434at2"/>
<evidence type="ECO:0000313" key="3">
    <source>
        <dbReference type="Proteomes" id="UP000199072"/>
    </source>
</evidence>
<organism evidence="2 3">
    <name type="scientific">Mucilaginibacter pineti</name>
    <dbReference type="NCBI Taxonomy" id="1391627"/>
    <lineage>
        <taxon>Bacteria</taxon>
        <taxon>Pseudomonadati</taxon>
        <taxon>Bacteroidota</taxon>
        <taxon>Sphingobacteriia</taxon>
        <taxon>Sphingobacteriales</taxon>
        <taxon>Sphingobacteriaceae</taxon>
        <taxon>Mucilaginibacter</taxon>
    </lineage>
</organism>
<dbReference type="AlphaFoldDB" id="A0A1G6ZPR0"/>
<feature type="signal peptide" evidence="1">
    <location>
        <begin position="1"/>
        <end position="21"/>
    </location>
</feature>
<dbReference type="Proteomes" id="UP000199072">
    <property type="component" value="Unassembled WGS sequence"/>
</dbReference>
<protein>
    <submittedName>
        <fullName evidence="2">Uncharacterized protein</fullName>
    </submittedName>
</protein>